<proteinExistence type="predicted"/>
<dbReference type="RefSeq" id="WP_060591045.1">
    <property type="nucleotide sequence ID" value="NZ_CP031418.1"/>
</dbReference>
<sequence length="323" mass="34655">MAGSVNDAEYQITQRHAAQIDHVRAGTTALACRASGALGAADSLPGDERPIEGPAVTVADVDVVATMNYWEMTDLGSFPDGASVLGVQVLISGHPRERGTDGEADVVLPEGEAGAWAAAVLGREWFDHGYVLRNSGGRWERLHRYLVLLDADAQPVAAPDDFYFAGVSFGSGTVTVRALAADSEGRPPVEVVAPTQRCPSLLWPVELTGAAPEPILPAARALLSVLRAKGAVHHQFRLIAFRLSESTAHIRYQCRDTGIEHEIALSVPTEADFAEGYEFFRRAVPRLGALPIRTPEQWADELVEQFKELFATGLLGSPVTEPG</sequence>
<evidence type="ECO:0000313" key="1">
    <source>
        <dbReference type="EMBL" id="CRY75159.1"/>
    </source>
</evidence>
<dbReference type="AlphaFoldDB" id="A0A0H5NIZ7"/>
<evidence type="ECO:0000313" key="2">
    <source>
        <dbReference type="Proteomes" id="UP000057820"/>
    </source>
</evidence>
<organism evidence="1 2">
    <name type="scientific">Nocardia farcinica</name>
    <dbReference type="NCBI Taxonomy" id="37329"/>
    <lineage>
        <taxon>Bacteria</taxon>
        <taxon>Bacillati</taxon>
        <taxon>Actinomycetota</taxon>
        <taxon>Actinomycetes</taxon>
        <taxon>Mycobacteriales</taxon>
        <taxon>Nocardiaceae</taxon>
        <taxon>Nocardia</taxon>
    </lineage>
</organism>
<dbReference type="EMBL" id="LN868938">
    <property type="protein sequence ID" value="CRY75159.1"/>
    <property type="molecule type" value="Genomic_DNA"/>
</dbReference>
<dbReference type="KEGG" id="nfr:ERS450000_01186"/>
<protein>
    <submittedName>
        <fullName evidence="1">Uncharacterized protein</fullName>
    </submittedName>
</protein>
<dbReference type="Proteomes" id="UP000057820">
    <property type="component" value="Chromosome 1"/>
</dbReference>
<name>A0A0H5NIZ7_NOCFR</name>
<gene>
    <name evidence="1" type="ORF">ERS450000_01186</name>
</gene>
<accession>A0A0H5NIZ7</accession>
<reference evidence="2" key="1">
    <citation type="submission" date="2015-03" db="EMBL/GenBank/DDBJ databases">
        <authorList>
            <consortium name="Pathogen Informatics"/>
        </authorList>
    </citation>
    <scope>NUCLEOTIDE SEQUENCE [LARGE SCALE GENOMIC DNA]</scope>
    <source>
        <strain evidence="2">NCTC11134</strain>
    </source>
</reference>